<dbReference type="Proteomes" id="UP001258207">
    <property type="component" value="Chromosome"/>
</dbReference>
<protein>
    <recommendedName>
        <fullName evidence="4">Antitoxin component YwqK of the YwqJK toxin-antitoxin module</fullName>
    </recommendedName>
</protein>
<gene>
    <name evidence="2" type="ORF">RI108_06935</name>
</gene>
<dbReference type="PROSITE" id="PS51257">
    <property type="entry name" value="PROKAR_LIPOPROTEIN"/>
    <property type="match status" value="1"/>
</dbReference>
<feature type="signal peptide" evidence="1">
    <location>
        <begin position="1"/>
        <end position="22"/>
    </location>
</feature>
<dbReference type="Gene3D" id="3.90.930.1">
    <property type="match status" value="1"/>
</dbReference>
<reference evidence="2" key="1">
    <citation type="submission" date="2023-09" db="EMBL/GenBank/DDBJ databases">
        <title>First report of Pseudomonas coleopterorum DJ13 causing leaf spot on Rhododendron pulchrum Sweet in China.</title>
        <authorList>
            <person name="Zhang Y."/>
        </authorList>
    </citation>
    <scope>NUCLEOTIDE SEQUENCE</scope>
    <source>
        <strain evidence="2">DJ13</strain>
    </source>
</reference>
<proteinExistence type="predicted"/>
<dbReference type="AlphaFoldDB" id="A0AAJ6MUG9"/>
<evidence type="ECO:0000313" key="2">
    <source>
        <dbReference type="EMBL" id="WNC11141.1"/>
    </source>
</evidence>
<evidence type="ECO:0000256" key="1">
    <source>
        <dbReference type="SAM" id="SignalP"/>
    </source>
</evidence>
<evidence type="ECO:0000313" key="3">
    <source>
        <dbReference type="Proteomes" id="UP001258207"/>
    </source>
</evidence>
<dbReference type="EMBL" id="CP134081">
    <property type="protein sequence ID" value="WNC11141.1"/>
    <property type="molecule type" value="Genomic_DNA"/>
</dbReference>
<accession>A0AAJ6MUG9</accession>
<name>A0AAJ6MUG9_9PSED</name>
<organism evidence="2 3">
    <name type="scientific">Pseudomonas coleopterorum</name>
    <dbReference type="NCBI Taxonomy" id="1605838"/>
    <lineage>
        <taxon>Bacteria</taxon>
        <taxon>Pseudomonadati</taxon>
        <taxon>Pseudomonadota</taxon>
        <taxon>Gammaproteobacteria</taxon>
        <taxon>Pseudomonadales</taxon>
        <taxon>Pseudomonadaceae</taxon>
        <taxon>Pseudomonas</taxon>
    </lineage>
</organism>
<dbReference type="RefSeq" id="WP_310792666.1">
    <property type="nucleotide sequence ID" value="NZ_CP134081.1"/>
</dbReference>
<feature type="chain" id="PRO_5042605918" description="Antitoxin component YwqK of the YwqJK toxin-antitoxin module" evidence="1">
    <location>
        <begin position="23"/>
        <end position="326"/>
    </location>
</feature>
<dbReference type="SUPFAM" id="SSF82185">
    <property type="entry name" value="Histone H3 K4-specific methyltransferase SET7/9 N-terminal domain"/>
    <property type="match status" value="2"/>
</dbReference>
<sequence length="326" mass="35660">MAYSRISLAAVAALIISGCGDATLDFRNAELSNGKVYQKGGNEPFTGSLTNFPHTLIRQTGDLTGILAGLAATLDRMKRPDESLRFLKLICNGRTSEGNLDGEVSCYEPGTTTLRYQAHYKQGAMDGDFTTWGKHNNVLSKASFKQDRTNGDVQIYSPNTGTLIQQIQLRAGVIDGLDQRWDDKTGQLTYQAKAEKGFYVGVAESWGPNGRKTGEVPYQAGRVNGVVRAWDAGTGQLIEETTFRDGSPDGPSKEWSKNGEVMKVGEYRDNVFYTASAAGPSDSTQLDSCVSDYIDKFHSTNGENVPINNEQLGEWEKWCTQGQHSN</sequence>
<keyword evidence="1" id="KW-0732">Signal</keyword>
<evidence type="ECO:0008006" key="4">
    <source>
        <dbReference type="Google" id="ProtNLM"/>
    </source>
</evidence>